<accession>A0A8H4AHB7</accession>
<gene>
    <name evidence="3" type="ORF">F8M41_021104</name>
</gene>
<comment type="caution">
    <text evidence="3">The sequence shown here is derived from an EMBL/GenBank/DDBJ whole genome shotgun (WGS) entry which is preliminary data.</text>
</comment>
<evidence type="ECO:0000313" key="4">
    <source>
        <dbReference type="Proteomes" id="UP000439903"/>
    </source>
</evidence>
<dbReference type="PANTHER" id="PTHR44329">
    <property type="entry name" value="SERINE/THREONINE-PROTEIN KINASE TNNI3K-RELATED"/>
    <property type="match status" value="1"/>
</dbReference>
<sequence>MSNVLNELIENSIDETIKQEYDLFSNFEEICRGPFGIVRKATWEDKTVVLKSLNNDTNETYINAFVNEHSKNILVHNKQMLIADFGVSKHIDEVTTVKADGIGIMLGYLEPKCFVDPQYKCDKRSDIYSLGVILWEITSGRPPFDSYENKIAIVTQVNNGVRETPVKDTPETFVNLYKRCWDKDPGKRPDIMTVLENLESIQSSNDIKVIRSLKRKLTNGRFIQSIRNLFADDNGKSSEVYNENFQLNKEVSQSNEEISQSNEERSQSNEETSQSNEERSQSNEETSQSNEEASQSNEETFQSNEEISQPNEEIFQPNEETFQLNEKISQSNEETSQSNEKIFQLNEKISQPNEETSQSQSNEETSQLSEEASQKSNEEGSQSNEELFQLNESNYEKAINESKEFHIEDYEIFRYERII</sequence>
<proteinExistence type="predicted"/>
<feature type="domain" description="Protein kinase" evidence="2">
    <location>
        <begin position="1"/>
        <end position="201"/>
    </location>
</feature>
<dbReference type="OrthoDB" id="4062651at2759"/>
<evidence type="ECO:0000259" key="2">
    <source>
        <dbReference type="PROSITE" id="PS50011"/>
    </source>
</evidence>
<dbReference type="EMBL" id="WTPW01000606">
    <property type="protein sequence ID" value="KAF0495976.1"/>
    <property type="molecule type" value="Genomic_DNA"/>
</dbReference>
<keyword evidence="3" id="KW-0418">Kinase</keyword>
<feature type="region of interest" description="Disordered" evidence="1">
    <location>
        <begin position="248"/>
        <end position="309"/>
    </location>
</feature>
<dbReference type="GO" id="GO:0005524">
    <property type="term" value="F:ATP binding"/>
    <property type="evidence" value="ECO:0007669"/>
    <property type="project" value="InterPro"/>
</dbReference>
<feature type="compositionally biased region" description="Low complexity" evidence="1">
    <location>
        <begin position="283"/>
        <end position="299"/>
    </location>
</feature>
<evidence type="ECO:0000256" key="1">
    <source>
        <dbReference type="SAM" id="MobiDB-lite"/>
    </source>
</evidence>
<dbReference type="Proteomes" id="UP000439903">
    <property type="component" value="Unassembled WGS sequence"/>
</dbReference>
<feature type="region of interest" description="Disordered" evidence="1">
    <location>
        <begin position="323"/>
        <end position="392"/>
    </location>
</feature>
<feature type="compositionally biased region" description="Low complexity" evidence="1">
    <location>
        <begin position="350"/>
        <end position="371"/>
    </location>
</feature>
<dbReference type="InterPro" id="IPR000719">
    <property type="entry name" value="Prot_kinase_dom"/>
</dbReference>
<protein>
    <submittedName>
        <fullName evidence="3">Kinase-like protein</fullName>
    </submittedName>
</protein>
<dbReference type="GO" id="GO:0004674">
    <property type="term" value="F:protein serine/threonine kinase activity"/>
    <property type="evidence" value="ECO:0007669"/>
    <property type="project" value="TreeGrafter"/>
</dbReference>
<dbReference type="InterPro" id="IPR051681">
    <property type="entry name" value="Ser/Thr_Kinases-Pseudokinases"/>
</dbReference>
<feature type="compositionally biased region" description="Low complexity" evidence="1">
    <location>
        <begin position="329"/>
        <end position="340"/>
    </location>
</feature>
<dbReference type="AlphaFoldDB" id="A0A8H4AHB7"/>
<dbReference type="PROSITE" id="PS50011">
    <property type="entry name" value="PROTEIN_KINASE_DOM"/>
    <property type="match status" value="1"/>
</dbReference>
<organism evidence="3 4">
    <name type="scientific">Gigaspora margarita</name>
    <dbReference type="NCBI Taxonomy" id="4874"/>
    <lineage>
        <taxon>Eukaryota</taxon>
        <taxon>Fungi</taxon>
        <taxon>Fungi incertae sedis</taxon>
        <taxon>Mucoromycota</taxon>
        <taxon>Glomeromycotina</taxon>
        <taxon>Glomeromycetes</taxon>
        <taxon>Diversisporales</taxon>
        <taxon>Gigasporaceae</taxon>
        <taxon>Gigaspora</taxon>
    </lineage>
</organism>
<name>A0A8H4AHB7_GIGMA</name>
<keyword evidence="4" id="KW-1185">Reference proteome</keyword>
<reference evidence="3 4" key="1">
    <citation type="journal article" date="2019" name="Environ. Microbiol.">
        <title>At the nexus of three kingdoms: the genome of the mycorrhizal fungus Gigaspora margarita provides insights into plant, endobacterial and fungal interactions.</title>
        <authorList>
            <person name="Venice F."/>
            <person name="Ghignone S."/>
            <person name="Salvioli di Fossalunga A."/>
            <person name="Amselem J."/>
            <person name="Novero M."/>
            <person name="Xianan X."/>
            <person name="Sedzielewska Toro K."/>
            <person name="Morin E."/>
            <person name="Lipzen A."/>
            <person name="Grigoriev I.V."/>
            <person name="Henrissat B."/>
            <person name="Martin F.M."/>
            <person name="Bonfante P."/>
        </authorList>
    </citation>
    <scope>NUCLEOTIDE SEQUENCE [LARGE SCALE GENOMIC DNA]</scope>
    <source>
        <strain evidence="3 4">BEG34</strain>
    </source>
</reference>
<dbReference type="Gene3D" id="1.10.510.10">
    <property type="entry name" value="Transferase(Phosphotransferase) domain 1"/>
    <property type="match status" value="1"/>
</dbReference>
<feature type="compositionally biased region" description="Polar residues" evidence="1">
    <location>
        <begin position="379"/>
        <end position="392"/>
    </location>
</feature>
<evidence type="ECO:0000313" key="3">
    <source>
        <dbReference type="EMBL" id="KAF0495976.1"/>
    </source>
</evidence>
<dbReference type="Pfam" id="PF07714">
    <property type="entry name" value="PK_Tyr_Ser-Thr"/>
    <property type="match status" value="1"/>
</dbReference>
<dbReference type="InterPro" id="IPR001245">
    <property type="entry name" value="Ser-Thr/Tyr_kinase_cat_dom"/>
</dbReference>
<dbReference type="SUPFAM" id="SSF56112">
    <property type="entry name" value="Protein kinase-like (PK-like)"/>
    <property type="match status" value="1"/>
</dbReference>
<keyword evidence="3" id="KW-0808">Transferase</keyword>
<feature type="compositionally biased region" description="Low complexity" evidence="1">
    <location>
        <begin position="252"/>
        <end position="261"/>
    </location>
</feature>
<feature type="compositionally biased region" description="Polar residues" evidence="1">
    <location>
        <begin position="300"/>
        <end position="309"/>
    </location>
</feature>
<dbReference type="InterPro" id="IPR011009">
    <property type="entry name" value="Kinase-like_dom_sf"/>
</dbReference>